<keyword evidence="5" id="KW-0418">Kinase</keyword>
<evidence type="ECO:0000256" key="5">
    <source>
        <dbReference type="ARBA" id="ARBA00022777"/>
    </source>
</evidence>
<organism evidence="11 12">
    <name type="scientific">Colwellia psychrerythraea</name>
    <name type="common">Vibrio psychroerythus</name>
    <dbReference type="NCBI Taxonomy" id="28229"/>
    <lineage>
        <taxon>Bacteria</taxon>
        <taxon>Pseudomonadati</taxon>
        <taxon>Pseudomonadota</taxon>
        <taxon>Gammaproteobacteria</taxon>
        <taxon>Alteromonadales</taxon>
        <taxon>Colwelliaceae</taxon>
        <taxon>Colwellia</taxon>
    </lineage>
</organism>
<dbReference type="GO" id="GO:0005524">
    <property type="term" value="F:ATP binding"/>
    <property type="evidence" value="ECO:0007669"/>
    <property type="project" value="UniProtKB-KW"/>
</dbReference>
<sequence length="379" mass="42590">MIDIVSLYDELSPLGISEQQLHLSKLKEIDLVQANELEKMLQVDDVKISGTEFLAQQITEVTFTSWQSFIGQEVMDFTIKSLLSNSGGMGFVFHAEQNIFSPSHTENESHKAAIKILRSDKLNTEQQKVMFFSEASNLMSLDHPNICSLYGVSEVLDHACIVMDYIDGQSLELWLENNKTTQKQKLNVFIQLLNAVSYLHDLQTYHGDLKPQNIIINEQGHLVLIDLGLTNIFKQPETDDNSATVKAFSKNWSAPEQITGSPCKAMSDVYSLGAILYYLLSNKLLTDNSPNQASASYTTDKELNAVLSKALAITPQSRYQDANKLRLALQKYQQGFSIDEYSTNPIYQLKKLIARKPFTSMACVLMLYSVASSVMLFVK</sequence>
<comment type="catalytic activity">
    <reaction evidence="7">
        <text>L-threonyl-[protein] + ATP = O-phospho-L-threonyl-[protein] + ADP + H(+)</text>
        <dbReference type="Rhea" id="RHEA:46608"/>
        <dbReference type="Rhea" id="RHEA-COMP:11060"/>
        <dbReference type="Rhea" id="RHEA-COMP:11605"/>
        <dbReference type="ChEBI" id="CHEBI:15378"/>
        <dbReference type="ChEBI" id="CHEBI:30013"/>
        <dbReference type="ChEBI" id="CHEBI:30616"/>
        <dbReference type="ChEBI" id="CHEBI:61977"/>
        <dbReference type="ChEBI" id="CHEBI:456216"/>
        <dbReference type="EC" id="2.7.11.1"/>
    </reaction>
</comment>
<dbReference type="SUPFAM" id="SSF56112">
    <property type="entry name" value="Protein kinase-like (PK-like)"/>
    <property type="match status" value="1"/>
</dbReference>
<comment type="catalytic activity">
    <reaction evidence="8">
        <text>L-seryl-[protein] + ATP = O-phospho-L-seryl-[protein] + ADP + H(+)</text>
        <dbReference type="Rhea" id="RHEA:17989"/>
        <dbReference type="Rhea" id="RHEA-COMP:9863"/>
        <dbReference type="Rhea" id="RHEA-COMP:11604"/>
        <dbReference type="ChEBI" id="CHEBI:15378"/>
        <dbReference type="ChEBI" id="CHEBI:29999"/>
        <dbReference type="ChEBI" id="CHEBI:30616"/>
        <dbReference type="ChEBI" id="CHEBI:83421"/>
        <dbReference type="ChEBI" id="CHEBI:456216"/>
        <dbReference type="EC" id="2.7.11.1"/>
    </reaction>
</comment>
<feature type="transmembrane region" description="Helical" evidence="9">
    <location>
        <begin position="358"/>
        <end position="378"/>
    </location>
</feature>
<dbReference type="EMBL" id="MAAF01000091">
    <property type="protein sequence ID" value="OUR77123.1"/>
    <property type="molecule type" value="Genomic_DNA"/>
</dbReference>
<evidence type="ECO:0000256" key="9">
    <source>
        <dbReference type="SAM" id="Phobius"/>
    </source>
</evidence>
<keyword evidence="6" id="KW-0067">ATP-binding</keyword>
<evidence type="ECO:0000256" key="6">
    <source>
        <dbReference type="ARBA" id="ARBA00022840"/>
    </source>
</evidence>
<keyword evidence="9" id="KW-0472">Membrane</keyword>
<dbReference type="EC" id="2.7.11.1" evidence="1"/>
<dbReference type="GO" id="GO:0004674">
    <property type="term" value="F:protein serine/threonine kinase activity"/>
    <property type="evidence" value="ECO:0007669"/>
    <property type="project" value="UniProtKB-KW"/>
</dbReference>
<evidence type="ECO:0000313" key="12">
    <source>
        <dbReference type="Proteomes" id="UP000243053"/>
    </source>
</evidence>
<dbReference type="PANTHER" id="PTHR24363">
    <property type="entry name" value="SERINE/THREONINE PROTEIN KINASE"/>
    <property type="match status" value="1"/>
</dbReference>
<keyword evidence="3" id="KW-0808">Transferase</keyword>
<dbReference type="Proteomes" id="UP000243053">
    <property type="component" value="Unassembled WGS sequence"/>
</dbReference>
<dbReference type="PROSITE" id="PS50011">
    <property type="entry name" value="PROTEIN_KINASE_DOM"/>
    <property type="match status" value="1"/>
</dbReference>
<evidence type="ECO:0000256" key="4">
    <source>
        <dbReference type="ARBA" id="ARBA00022741"/>
    </source>
</evidence>
<keyword evidence="9" id="KW-0812">Transmembrane</keyword>
<name>A0A1Y5E2V6_COLPS</name>
<keyword evidence="2" id="KW-0723">Serine/threonine-protein kinase</keyword>
<evidence type="ECO:0000256" key="3">
    <source>
        <dbReference type="ARBA" id="ARBA00022679"/>
    </source>
</evidence>
<evidence type="ECO:0000256" key="2">
    <source>
        <dbReference type="ARBA" id="ARBA00022527"/>
    </source>
</evidence>
<dbReference type="Pfam" id="PF00069">
    <property type="entry name" value="Pkinase"/>
    <property type="match status" value="1"/>
</dbReference>
<keyword evidence="9" id="KW-1133">Transmembrane helix</keyword>
<evidence type="ECO:0000256" key="8">
    <source>
        <dbReference type="ARBA" id="ARBA00048679"/>
    </source>
</evidence>
<dbReference type="InterPro" id="IPR011009">
    <property type="entry name" value="Kinase-like_dom_sf"/>
</dbReference>
<comment type="caution">
    <text evidence="11">The sequence shown here is derived from an EMBL/GenBank/DDBJ whole genome shotgun (WGS) entry which is preliminary data.</text>
</comment>
<dbReference type="SMART" id="SM00220">
    <property type="entry name" value="S_TKc"/>
    <property type="match status" value="1"/>
</dbReference>
<accession>A0A1Y5E2V6</accession>
<dbReference type="CDD" id="cd14014">
    <property type="entry name" value="STKc_PknB_like"/>
    <property type="match status" value="1"/>
</dbReference>
<evidence type="ECO:0000259" key="10">
    <source>
        <dbReference type="PROSITE" id="PS50011"/>
    </source>
</evidence>
<evidence type="ECO:0000313" key="11">
    <source>
        <dbReference type="EMBL" id="OUR77123.1"/>
    </source>
</evidence>
<dbReference type="InterPro" id="IPR000719">
    <property type="entry name" value="Prot_kinase_dom"/>
</dbReference>
<evidence type="ECO:0000256" key="7">
    <source>
        <dbReference type="ARBA" id="ARBA00047899"/>
    </source>
</evidence>
<dbReference type="AlphaFoldDB" id="A0A1Y5E2V6"/>
<dbReference type="PANTHER" id="PTHR24363:SF0">
    <property type="entry name" value="SERINE_THREONINE KINASE LIKE DOMAIN CONTAINING 1"/>
    <property type="match status" value="1"/>
</dbReference>
<feature type="domain" description="Protein kinase" evidence="10">
    <location>
        <begin position="78"/>
        <end position="379"/>
    </location>
</feature>
<dbReference type="Gene3D" id="1.10.510.10">
    <property type="entry name" value="Transferase(Phosphotransferase) domain 1"/>
    <property type="match status" value="1"/>
</dbReference>
<protein>
    <recommendedName>
        <fullName evidence="1">non-specific serine/threonine protein kinase</fullName>
        <ecNumber evidence="1">2.7.11.1</ecNumber>
    </recommendedName>
</protein>
<reference evidence="12" key="1">
    <citation type="journal article" date="2017" name="Proc. Natl. Acad. Sci. U.S.A.">
        <title>Simulation of Deepwater Horizon oil plume reveals substrate specialization within a complex community of hydrocarbon degraders.</title>
        <authorList>
            <person name="Hu P."/>
            <person name="Dubinsky E.A."/>
            <person name="Probst A.J."/>
            <person name="Wang J."/>
            <person name="Sieber C.M.K."/>
            <person name="Tom L.M."/>
            <person name="Gardinali P."/>
            <person name="Banfield J.F."/>
            <person name="Atlas R.M."/>
            <person name="Andersen G.L."/>
        </authorList>
    </citation>
    <scope>NUCLEOTIDE SEQUENCE [LARGE SCALE GENOMIC DNA]</scope>
</reference>
<evidence type="ECO:0000256" key="1">
    <source>
        <dbReference type="ARBA" id="ARBA00012513"/>
    </source>
</evidence>
<proteinExistence type="predicted"/>
<gene>
    <name evidence="11" type="ORF">A9Q75_15470</name>
</gene>
<keyword evidence="4" id="KW-0547">Nucleotide-binding</keyword>